<dbReference type="GO" id="GO:0016836">
    <property type="term" value="F:hydro-lyase activity"/>
    <property type="evidence" value="ECO:0007669"/>
    <property type="project" value="TreeGrafter"/>
</dbReference>
<dbReference type="PANTHER" id="PTHR13794:SF58">
    <property type="entry name" value="MITOCHONDRIAL ENOLASE SUPERFAMILY MEMBER 1"/>
    <property type="match status" value="1"/>
</dbReference>
<evidence type="ECO:0000256" key="1">
    <source>
        <dbReference type="ARBA" id="ARBA00001946"/>
    </source>
</evidence>
<dbReference type="OrthoDB" id="9796450at2"/>
<comment type="caution">
    <text evidence="5">The sequence shown here is derived from an EMBL/GenBank/DDBJ whole genome shotgun (WGS) entry which is preliminary data.</text>
</comment>
<evidence type="ECO:0000256" key="3">
    <source>
        <dbReference type="ARBA" id="ARBA00022842"/>
    </source>
</evidence>
<dbReference type="SMART" id="SM00922">
    <property type="entry name" value="MR_MLE"/>
    <property type="match status" value="1"/>
</dbReference>
<dbReference type="Pfam" id="PF13378">
    <property type="entry name" value="MR_MLE_C"/>
    <property type="match status" value="1"/>
</dbReference>
<dbReference type="EMBL" id="RKHJ01000001">
    <property type="protein sequence ID" value="ROR65190.1"/>
    <property type="molecule type" value="Genomic_DNA"/>
</dbReference>
<evidence type="ECO:0000256" key="2">
    <source>
        <dbReference type="ARBA" id="ARBA00022723"/>
    </source>
</evidence>
<dbReference type="InterPro" id="IPR029065">
    <property type="entry name" value="Enolase_C-like"/>
</dbReference>
<gene>
    <name evidence="5" type="ORF">EDD26_0552</name>
</gene>
<evidence type="ECO:0000259" key="4">
    <source>
        <dbReference type="SMART" id="SM00922"/>
    </source>
</evidence>
<sequence>MTARLRRARVTLLRAPTRLASSEITAPMDRFVDHRGRRASWYGSMETVLVELGVDGLDDASPVGLAVTQGGAAVAALLADHLLPLAMGTPITDADGVERLWERMRLATLPYGSDGLAAMARSAIDIAAWDLLGRLSGAPVVRLLGGEPRRLPVYATGNDIEHHRALGLRTSKIGLRAGPWHDDGLRSAITQIEDARALAGDDHGLMVDGWMGLDVPFAVALAPALREARMQWLEEPLPPDDVDGLSAIAAALGEVLLASGEHATSERALLALPPSGVRVLQPDLAWCGGITALRRLHRALPEGIELAPHLSGAPWGVHVAAALPSVRRVEWYVESSPGEPFDAVDAPLLGGPVPLDGEIASGDAPGLGVAVDRGHVERWAVDLRAVDASHASIHAD</sequence>
<dbReference type="SUPFAM" id="SSF54826">
    <property type="entry name" value="Enolase N-terminal domain-like"/>
    <property type="match status" value="1"/>
</dbReference>
<evidence type="ECO:0000313" key="6">
    <source>
        <dbReference type="Proteomes" id="UP000275456"/>
    </source>
</evidence>
<evidence type="ECO:0000313" key="5">
    <source>
        <dbReference type="EMBL" id="ROR65190.1"/>
    </source>
</evidence>
<protein>
    <submittedName>
        <fullName evidence="5">L-rhamnonate dehydratase</fullName>
    </submittedName>
</protein>
<organism evidence="5 6">
    <name type="scientific">Agrococcus jenensis</name>
    <dbReference type="NCBI Taxonomy" id="46353"/>
    <lineage>
        <taxon>Bacteria</taxon>
        <taxon>Bacillati</taxon>
        <taxon>Actinomycetota</taxon>
        <taxon>Actinomycetes</taxon>
        <taxon>Micrococcales</taxon>
        <taxon>Microbacteriaceae</taxon>
        <taxon>Agrococcus</taxon>
    </lineage>
</organism>
<keyword evidence="2" id="KW-0479">Metal-binding</keyword>
<dbReference type="InterPro" id="IPR018110">
    <property type="entry name" value="Mandel_Rmase/mucon_lact_enz_CS"/>
</dbReference>
<accession>A0A3N2AQ87</accession>
<keyword evidence="3" id="KW-0460">Magnesium</keyword>
<dbReference type="Gene3D" id="3.20.20.120">
    <property type="entry name" value="Enolase-like C-terminal domain"/>
    <property type="match status" value="1"/>
</dbReference>
<dbReference type="GO" id="GO:0009063">
    <property type="term" value="P:amino acid catabolic process"/>
    <property type="evidence" value="ECO:0007669"/>
    <property type="project" value="InterPro"/>
</dbReference>
<dbReference type="InterPro" id="IPR046945">
    <property type="entry name" value="RHMD-like"/>
</dbReference>
<dbReference type="PANTHER" id="PTHR13794">
    <property type="entry name" value="ENOLASE SUPERFAMILY, MANDELATE RACEMASE"/>
    <property type="match status" value="1"/>
</dbReference>
<dbReference type="GO" id="GO:0016052">
    <property type="term" value="P:carbohydrate catabolic process"/>
    <property type="evidence" value="ECO:0007669"/>
    <property type="project" value="TreeGrafter"/>
</dbReference>
<keyword evidence="6" id="KW-1185">Reference proteome</keyword>
<dbReference type="InterPro" id="IPR029017">
    <property type="entry name" value="Enolase-like_N"/>
</dbReference>
<dbReference type="InterPro" id="IPR013341">
    <property type="entry name" value="Mandelate_racemase_N_dom"/>
</dbReference>
<reference evidence="5 6" key="1">
    <citation type="submission" date="2018-11" db="EMBL/GenBank/DDBJ databases">
        <title>Sequencing the genomes of 1000 actinobacteria strains.</title>
        <authorList>
            <person name="Klenk H.-P."/>
        </authorList>
    </citation>
    <scope>NUCLEOTIDE SEQUENCE [LARGE SCALE GENOMIC DNA]</scope>
    <source>
        <strain evidence="5 6">DSM 9580</strain>
    </source>
</reference>
<dbReference type="InterPro" id="IPR036849">
    <property type="entry name" value="Enolase-like_C_sf"/>
</dbReference>
<name>A0A3N2AQ87_9MICO</name>
<dbReference type="SUPFAM" id="SSF51604">
    <property type="entry name" value="Enolase C-terminal domain-like"/>
    <property type="match status" value="1"/>
</dbReference>
<feature type="domain" description="Mandelate racemase/muconate lactonizing enzyme C-terminal" evidence="4">
    <location>
        <begin position="153"/>
        <end position="255"/>
    </location>
</feature>
<dbReference type="GO" id="GO:0000287">
    <property type="term" value="F:magnesium ion binding"/>
    <property type="evidence" value="ECO:0007669"/>
    <property type="project" value="TreeGrafter"/>
</dbReference>
<dbReference type="SFLD" id="SFLDS00001">
    <property type="entry name" value="Enolase"/>
    <property type="match status" value="1"/>
</dbReference>
<dbReference type="InterPro" id="IPR013342">
    <property type="entry name" value="Mandelate_racemase_C"/>
</dbReference>
<dbReference type="Pfam" id="PF02746">
    <property type="entry name" value="MR_MLE_N"/>
    <property type="match status" value="1"/>
</dbReference>
<proteinExistence type="predicted"/>
<dbReference type="PROSITE" id="PS00908">
    <property type="entry name" value="MR_MLE_1"/>
    <property type="match status" value="1"/>
</dbReference>
<dbReference type="Proteomes" id="UP000275456">
    <property type="component" value="Unassembled WGS sequence"/>
</dbReference>
<dbReference type="Gene3D" id="3.30.390.10">
    <property type="entry name" value="Enolase-like, N-terminal domain"/>
    <property type="match status" value="1"/>
</dbReference>
<dbReference type="RefSeq" id="WP_123696305.1">
    <property type="nucleotide sequence ID" value="NZ_RKHJ01000001.1"/>
</dbReference>
<comment type="cofactor">
    <cofactor evidence="1">
        <name>Mg(2+)</name>
        <dbReference type="ChEBI" id="CHEBI:18420"/>
    </cofactor>
</comment>
<dbReference type="AlphaFoldDB" id="A0A3N2AQ87"/>